<dbReference type="Pfam" id="PF07540">
    <property type="entry name" value="NOC3p"/>
    <property type="match status" value="1"/>
</dbReference>
<dbReference type="Pfam" id="PF03914">
    <property type="entry name" value="CBF"/>
    <property type="match status" value="1"/>
</dbReference>
<reference evidence="9" key="1">
    <citation type="submission" date="2021-06" db="EMBL/GenBank/DDBJ databases">
        <authorList>
            <person name="Kallberg Y."/>
            <person name="Tangrot J."/>
            <person name="Rosling A."/>
        </authorList>
    </citation>
    <scope>NUCLEOTIDE SEQUENCE</scope>
    <source>
        <strain evidence="9">CL551</strain>
    </source>
</reference>
<dbReference type="GO" id="GO:0006270">
    <property type="term" value="P:DNA replication initiation"/>
    <property type="evidence" value="ECO:0007669"/>
    <property type="project" value="TreeGrafter"/>
</dbReference>
<protein>
    <recommendedName>
        <fullName evidence="5">Nucleolar complex-associated protein 3</fullName>
    </recommendedName>
</protein>
<evidence type="ECO:0000259" key="7">
    <source>
        <dbReference type="Pfam" id="PF03914"/>
    </source>
</evidence>
<accession>A0A9N9FRU4</accession>
<feature type="domain" description="CCAAT-binding factor" evidence="7">
    <location>
        <begin position="542"/>
        <end position="716"/>
    </location>
</feature>
<comment type="similarity">
    <text evidence="2 5">Belongs to the CBF/MAK21 family.</text>
</comment>
<comment type="function">
    <text evidence="5">Required for synthesis of 60S ribosomal subunits and the transport of pre-ribosomes from the nucleoplasm to the cytoplasm.</text>
</comment>
<feature type="region of interest" description="Disordered" evidence="6">
    <location>
        <begin position="1"/>
        <end position="36"/>
    </location>
</feature>
<dbReference type="GO" id="GO:0005730">
    <property type="term" value="C:nucleolus"/>
    <property type="evidence" value="ECO:0007669"/>
    <property type="project" value="UniProtKB-SubCell"/>
</dbReference>
<organism evidence="9 10">
    <name type="scientific">Acaulospora morrowiae</name>
    <dbReference type="NCBI Taxonomy" id="94023"/>
    <lineage>
        <taxon>Eukaryota</taxon>
        <taxon>Fungi</taxon>
        <taxon>Fungi incertae sedis</taxon>
        <taxon>Mucoromycota</taxon>
        <taxon>Glomeromycotina</taxon>
        <taxon>Glomeromycetes</taxon>
        <taxon>Diversisporales</taxon>
        <taxon>Acaulosporaceae</taxon>
        <taxon>Acaulospora</taxon>
    </lineage>
</organism>
<proteinExistence type="inferred from homology"/>
<keyword evidence="4" id="KW-0539">Nucleus</keyword>
<name>A0A9N9FRU4_9GLOM</name>
<evidence type="ECO:0000256" key="4">
    <source>
        <dbReference type="ARBA" id="ARBA00023242"/>
    </source>
</evidence>
<dbReference type="PIRSF" id="PIRSF028977">
    <property type="entry name" value="Nucleolar_complex_p3"/>
    <property type="match status" value="1"/>
</dbReference>
<feature type="region of interest" description="Disordered" evidence="6">
    <location>
        <begin position="422"/>
        <end position="448"/>
    </location>
</feature>
<evidence type="ECO:0000256" key="6">
    <source>
        <dbReference type="SAM" id="MobiDB-lite"/>
    </source>
</evidence>
<dbReference type="EMBL" id="CAJVPV010003605">
    <property type="protein sequence ID" value="CAG8555523.1"/>
    <property type="molecule type" value="Genomic_DNA"/>
</dbReference>
<dbReference type="InterPro" id="IPR016903">
    <property type="entry name" value="Nucleolar_cplx-assoc_3"/>
</dbReference>
<dbReference type="InterPro" id="IPR016024">
    <property type="entry name" value="ARM-type_fold"/>
</dbReference>
<gene>
    <name evidence="9" type="ORF">AMORRO_LOCUS5774</name>
</gene>
<keyword evidence="3" id="KW-0175">Coiled coil</keyword>
<sequence length="727" mass="83441">MSSKKTKGSKSSKTRSLKSKNAKPSNSAKNKDNIKILPIVNKVDEDDIEVSDEDIDFFKEHAQYTGFLRTIDPVALHRSKEINKEQPAKYSKRLEEIGESHSSSNEDDESEDDLESEDENQIVNSDTEQEYEKMPRVNKEWIPREPVKLPIKLPDGKLQHQETVVGTGVDSKNEDNESSTSDPVFENEMEIKKPSEEDGKSLPDQKIPDKLYFIQKKEELAEIAQKIIEDPEKNVGQLKTLREIATDQDTKIRRLALLVQLVVYKDIIPGYRVRNLTDKEKAAHVSKDVKKIRQFEESLVANYQAYLKSLETELREQSCAEVALQCLCDLLTSVTHFNFRSNLMTIIVQRMSAPELNKMSVMCCNAIIRVFREDESGEASLDAVKLLTKMIKSRQYVVHEEVLNTFLHLRLRDELNVNSLRDDDKSKINGKKRKLNKHEPKKHLSRKMRKLEKERKEIEKEVREAEAVVDKDEKEKLHTETLKLVFITYFRILKHADSSPLLSSVLEGLAKFAHLINVDFFSDLLEVLKKIMGRETNTRRGLLCIITAFQLLSGQGEALNIDLQDFYTQLYKILIPLALDANNDEIKQRTKKGNEGEYSNAHSIATDYQLLMKGFDFMFFRRRTIPIDRSAAFLKRLLISCLNWPGKTVLSCLEKMEKMIQQHPKLDALLTSDDMACGGVYRPELDDPELCNPFATSLWELCLLEKHYNPKVRAAAHALSTIAKNNG</sequence>
<evidence type="ECO:0000256" key="3">
    <source>
        <dbReference type="ARBA" id="ARBA00023054"/>
    </source>
</evidence>
<dbReference type="PANTHER" id="PTHR14428:SF5">
    <property type="entry name" value="NUCLEOLAR COMPLEX PROTEIN 3 HOMOLOG"/>
    <property type="match status" value="1"/>
</dbReference>
<dbReference type="AlphaFoldDB" id="A0A9N9FRU4"/>
<dbReference type="Proteomes" id="UP000789342">
    <property type="component" value="Unassembled WGS sequence"/>
</dbReference>
<evidence type="ECO:0000256" key="5">
    <source>
        <dbReference type="PIRNR" id="PIRNR028977"/>
    </source>
</evidence>
<dbReference type="InterPro" id="IPR005612">
    <property type="entry name" value="CCAAT-binding_factor"/>
</dbReference>
<evidence type="ECO:0000259" key="8">
    <source>
        <dbReference type="Pfam" id="PF07540"/>
    </source>
</evidence>
<feature type="compositionally biased region" description="Basic and acidic residues" evidence="6">
    <location>
        <begin position="130"/>
        <end position="139"/>
    </location>
</feature>
<dbReference type="InterPro" id="IPR011501">
    <property type="entry name" value="Noc3_N"/>
</dbReference>
<dbReference type="OrthoDB" id="10263597at2759"/>
<dbReference type="SUPFAM" id="SSF48371">
    <property type="entry name" value="ARM repeat"/>
    <property type="match status" value="1"/>
</dbReference>
<feature type="compositionally biased region" description="Basic residues" evidence="6">
    <location>
        <begin position="1"/>
        <end position="21"/>
    </location>
</feature>
<keyword evidence="5" id="KW-0690">Ribosome biogenesis</keyword>
<comment type="subcellular location">
    <subcellularLocation>
        <location evidence="1 5">Nucleus</location>
        <location evidence="1 5">Nucleolus</location>
    </subcellularLocation>
</comment>
<dbReference type="GO" id="GO:0042254">
    <property type="term" value="P:ribosome biogenesis"/>
    <property type="evidence" value="ECO:0007669"/>
    <property type="project" value="UniProtKB-KW"/>
</dbReference>
<feature type="compositionally biased region" description="Basic and acidic residues" evidence="6">
    <location>
        <begin position="189"/>
        <end position="204"/>
    </location>
</feature>
<dbReference type="PANTHER" id="PTHR14428">
    <property type="entry name" value="NUCLEOLAR COMPLEX PROTEIN 3"/>
    <property type="match status" value="1"/>
</dbReference>
<feature type="region of interest" description="Disordered" evidence="6">
    <location>
        <begin position="165"/>
        <end position="204"/>
    </location>
</feature>
<feature type="compositionally biased region" description="Basic and acidic residues" evidence="6">
    <location>
        <begin position="78"/>
        <end position="99"/>
    </location>
</feature>
<evidence type="ECO:0000313" key="9">
    <source>
        <dbReference type="EMBL" id="CAG8555523.1"/>
    </source>
</evidence>
<evidence type="ECO:0000313" key="10">
    <source>
        <dbReference type="Proteomes" id="UP000789342"/>
    </source>
</evidence>
<feature type="compositionally biased region" description="Basic residues" evidence="6">
    <location>
        <begin position="428"/>
        <end position="448"/>
    </location>
</feature>
<feature type="domain" description="Nucleolar complex-associated protein 3 N-terminal" evidence="8">
    <location>
        <begin position="215"/>
        <end position="306"/>
    </location>
</feature>
<dbReference type="GO" id="GO:0003682">
    <property type="term" value="F:chromatin binding"/>
    <property type="evidence" value="ECO:0007669"/>
    <property type="project" value="TreeGrafter"/>
</dbReference>
<comment type="caution">
    <text evidence="9">The sequence shown here is derived from an EMBL/GenBank/DDBJ whole genome shotgun (WGS) entry which is preliminary data.</text>
</comment>
<feature type="region of interest" description="Disordered" evidence="6">
    <location>
        <begin position="76"/>
        <end position="139"/>
    </location>
</feature>
<keyword evidence="10" id="KW-1185">Reference proteome</keyword>
<feature type="compositionally biased region" description="Acidic residues" evidence="6">
    <location>
        <begin position="105"/>
        <end position="120"/>
    </location>
</feature>
<evidence type="ECO:0000256" key="1">
    <source>
        <dbReference type="ARBA" id="ARBA00004604"/>
    </source>
</evidence>
<evidence type="ECO:0000256" key="2">
    <source>
        <dbReference type="ARBA" id="ARBA00007797"/>
    </source>
</evidence>